<dbReference type="PANTHER" id="PTHR34049">
    <property type="entry name" value="F-BOX PROTEIN SKIP27"/>
    <property type="match status" value="1"/>
</dbReference>
<evidence type="ECO:0000313" key="4">
    <source>
        <dbReference type="Proteomes" id="UP000327013"/>
    </source>
</evidence>
<gene>
    <name evidence="3" type="ORF">FH972_007007</name>
</gene>
<dbReference type="SUPFAM" id="SSF81383">
    <property type="entry name" value="F-box domain"/>
    <property type="match status" value="1"/>
</dbReference>
<dbReference type="PANTHER" id="PTHR34049:SF1">
    <property type="entry name" value="F-BOX PROTEIN SKIP27"/>
    <property type="match status" value="1"/>
</dbReference>
<dbReference type="OrthoDB" id="786450at2759"/>
<accession>A0A5N6QU00</accession>
<evidence type="ECO:0000256" key="1">
    <source>
        <dbReference type="SAM" id="MobiDB-lite"/>
    </source>
</evidence>
<proteinExistence type="predicted"/>
<dbReference type="InterPro" id="IPR001810">
    <property type="entry name" value="F-box_dom"/>
</dbReference>
<protein>
    <recommendedName>
        <fullName evidence="2">F-box domain-containing protein</fullName>
    </recommendedName>
</protein>
<feature type="domain" description="F-box" evidence="2">
    <location>
        <begin position="17"/>
        <end position="65"/>
    </location>
</feature>
<organism evidence="3 4">
    <name type="scientific">Carpinus fangiana</name>
    <dbReference type="NCBI Taxonomy" id="176857"/>
    <lineage>
        <taxon>Eukaryota</taxon>
        <taxon>Viridiplantae</taxon>
        <taxon>Streptophyta</taxon>
        <taxon>Embryophyta</taxon>
        <taxon>Tracheophyta</taxon>
        <taxon>Spermatophyta</taxon>
        <taxon>Magnoliopsida</taxon>
        <taxon>eudicotyledons</taxon>
        <taxon>Gunneridae</taxon>
        <taxon>Pentapetalae</taxon>
        <taxon>rosids</taxon>
        <taxon>fabids</taxon>
        <taxon>Fagales</taxon>
        <taxon>Betulaceae</taxon>
        <taxon>Carpinus</taxon>
    </lineage>
</organism>
<evidence type="ECO:0000259" key="2">
    <source>
        <dbReference type="PROSITE" id="PS50181"/>
    </source>
</evidence>
<dbReference type="AlphaFoldDB" id="A0A5N6QU00"/>
<dbReference type="InterPro" id="IPR045286">
    <property type="entry name" value="FBS1-like"/>
</dbReference>
<evidence type="ECO:0000313" key="3">
    <source>
        <dbReference type="EMBL" id="KAE8010655.1"/>
    </source>
</evidence>
<dbReference type="InterPro" id="IPR036047">
    <property type="entry name" value="F-box-like_dom_sf"/>
</dbReference>
<feature type="region of interest" description="Disordered" evidence="1">
    <location>
        <begin position="67"/>
        <end position="109"/>
    </location>
</feature>
<keyword evidence="4" id="KW-1185">Reference proteome</keyword>
<sequence length="146" mass="16606">MSGTRRRTPVQNSESEYSWLESLPMDLLVEILRHLRHNQLSDVSRISERIKEAIEIARRSHFNYATPTRSPVATASAEEHLALRSPSPPPAPNKRGRPPGSRLDLSEQSPVEPFALYRTMSGTQSESWLESLPMELLVFACFIRNH</sequence>
<name>A0A5N6QU00_9ROSI</name>
<dbReference type="PROSITE" id="PS50181">
    <property type="entry name" value="FBOX"/>
    <property type="match status" value="1"/>
</dbReference>
<dbReference type="Proteomes" id="UP000327013">
    <property type="component" value="Chromosome 2"/>
</dbReference>
<dbReference type="EMBL" id="CM017322">
    <property type="protein sequence ID" value="KAE8010655.1"/>
    <property type="molecule type" value="Genomic_DNA"/>
</dbReference>
<reference evidence="3 4" key="1">
    <citation type="submission" date="2019-06" db="EMBL/GenBank/DDBJ databases">
        <title>A chromosomal-level reference genome of Carpinus fangiana (Coryloideae, Betulaceae).</title>
        <authorList>
            <person name="Yang X."/>
            <person name="Wang Z."/>
            <person name="Zhang L."/>
            <person name="Hao G."/>
            <person name="Liu J."/>
            <person name="Yang Y."/>
        </authorList>
    </citation>
    <scope>NUCLEOTIDE SEQUENCE [LARGE SCALE GENOMIC DNA]</scope>
    <source>
        <strain evidence="3">Cfa_2016G</strain>
        <tissue evidence="3">Leaf</tissue>
    </source>
</reference>